<name>A0A1G5QMH6_9GAMM</name>
<accession>A0A1G5QMH6</accession>
<dbReference type="STRING" id="415747.SAMN03097708_02303"/>
<dbReference type="GO" id="GO:0003677">
    <property type="term" value="F:DNA binding"/>
    <property type="evidence" value="ECO:0007669"/>
    <property type="project" value="UniProtKB-KW"/>
</dbReference>
<keyword evidence="3" id="KW-1185">Reference proteome</keyword>
<keyword evidence="2" id="KW-0238">DNA-binding</keyword>
<dbReference type="CDD" id="cd00093">
    <property type="entry name" value="HTH_XRE"/>
    <property type="match status" value="1"/>
</dbReference>
<evidence type="ECO:0000313" key="3">
    <source>
        <dbReference type="Proteomes" id="UP000199648"/>
    </source>
</evidence>
<dbReference type="OrthoDB" id="6856062at2"/>
<reference evidence="2 3" key="1">
    <citation type="submission" date="2016-10" db="EMBL/GenBank/DDBJ databases">
        <authorList>
            <person name="de Groot N.N."/>
        </authorList>
    </citation>
    <scope>NUCLEOTIDE SEQUENCE [LARGE SCALE GENOMIC DNA]</scope>
    <source>
        <strain evidence="2 3">HLD2</strain>
    </source>
</reference>
<dbReference type="SMART" id="SM00530">
    <property type="entry name" value="HTH_XRE"/>
    <property type="match status" value="1"/>
</dbReference>
<dbReference type="RefSeq" id="WP_092997056.1">
    <property type="nucleotide sequence ID" value="NZ_FMWD01000006.1"/>
</dbReference>
<dbReference type="AlphaFoldDB" id="A0A1G5QMH6"/>
<dbReference type="InterPro" id="IPR001387">
    <property type="entry name" value="Cro/C1-type_HTH"/>
</dbReference>
<dbReference type="EMBL" id="FMWD01000006">
    <property type="protein sequence ID" value="SCZ62339.1"/>
    <property type="molecule type" value="Genomic_DNA"/>
</dbReference>
<proteinExistence type="predicted"/>
<dbReference type="Gene3D" id="1.10.260.40">
    <property type="entry name" value="lambda repressor-like DNA-binding domains"/>
    <property type="match status" value="1"/>
</dbReference>
<dbReference type="Pfam" id="PF01381">
    <property type="entry name" value="HTH_3"/>
    <property type="match status" value="1"/>
</dbReference>
<dbReference type="SUPFAM" id="SSF47413">
    <property type="entry name" value="lambda repressor-like DNA-binding domains"/>
    <property type="match status" value="1"/>
</dbReference>
<evidence type="ECO:0000259" key="1">
    <source>
        <dbReference type="PROSITE" id="PS50943"/>
    </source>
</evidence>
<sequence length="275" mass="31260">MRLRDLRTQQGMTQEELATRLGTEPGNIARWESGDALLSVRQAKDLCMVLHCTVEELLGWEIEPEEWAETPFAVTDTGTPYGTLTIETTVGHREFPIDERARESLLEQLEPRKPLHAEGTPDGWLYAWTLNNRILLLNPTFVRNIELTGDDVEAMPGFEHPEVYRALDGWGHEAITGQVRKACEKLIAELGEARALQLATDLRVTYDNGEDECSYLNEEVVPDLFALEFGHAHVPRTAFVELVQEGQYRSRFVNLEHVVAIEIPAERYHRLSVVE</sequence>
<organism evidence="2 3">
    <name type="scientific">Thiohalomonas denitrificans</name>
    <dbReference type="NCBI Taxonomy" id="415747"/>
    <lineage>
        <taxon>Bacteria</taxon>
        <taxon>Pseudomonadati</taxon>
        <taxon>Pseudomonadota</taxon>
        <taxon>Gammaproteobacteria</taxon>
        <taxon>Thiohalomonadales</taxon>
        <taxon>Thiohalomonadaceae</taxon>
        <taxon>Thiohalomonas</taxon>
    </lineage>
</organism>
<protein>
    <submittedName>
        <fullName evidence="2">DNA-binding transcriptional regulator, XRE-family HTH domain</fullName>
    </submittedName>
</protein>
<dbReference type="InterPro" id="IPR010982">
    <property type="entry name" value="Lambda_DNA-bd_dom_sf"/>
</dbReference>
<feature type="domain" description="HTH cro/C1-type" evidence="1">
    <location>
        <begin position="3"/>
        <end position="57"/>
    </location>
</feature>
<dbReference type="PROSITE" id="PS50943">
    <property type="entry name" value="HTH_CROC1"/>
    <property type="match status" value="1"/>
</dbReference>
<evidence type="ECO:0000313" key="2">
    <source>
        <dbReference type="EMBL" id="SCZ62339.1"/>
    </source>
</evidence>
<gene>
    <name evidence="2" type="ORF">SAMN03097708_02303</name>
</gene>
<dbReference type="Proteomes" id="UP000199648">
    <property type="component" value="Unassembled WGS sequence"/>
</dbReference>